<keyword evidence="6 9" id="KW-0862">Zinc</keyword>
<evidence type="ECO:0000259" key="11">
    <source>
        <dbReference type="PROSITE" id="PS51144"/>
    </source>
</evidence>
<accession>A0A8H5C2H4</accession>
<dbReference type="InterPro" id="IPR001148">
    <property type="entry name" value="CA_dom"/>
</dbReference>
<reference evidence="12 13" key="1">
    <citation type="journal article" date="2020" name="ISME J.">
        <title>Uncovering the hidden diversity of litter-decomposition mechanisms in mushroom-forming fungi.</title>
        <authorList>
            <person name="Floudas D."/>
            <person name="Bentzer J."/>
            <person name="Ahren D."/>
            <person name="Johansson T."/>
            <person name="Persson P."/>
            <person name="Tunlid A."/>
        </authorList>
    </citation>
    <scope>NUCLEOTIDE SEQUENCE [LARGE SCALE GENOMIC DNA]</scope>
    <source>
        <strain evidence="12 13">CBS 291.85</strain>
    </source>
</reference>
<dbReference type="PANTHER" id="PTHR18952:SF265">
    <property type="entry name" value="CARBONIC ANHYDRASE"/>
    <property type="match status" value="1"/>
</dbReference>
<proteinExistence type="inferred from homology"/>
<evidence type="ECO:0000256" key="1">
    <source>
        <dbReference type="ARBA" id="ARBA00001947"/>
    </source>
</evidence>
<comment type="catalytic activity">
    <reaction evidence="8 9">
        <text>hydrogencarbonate + H(+) = CO2 + H2O</text>
        <dbReference type="Rhea" id="RHEA:10748"/>
        <dbReference type="ChEBI" id="CHEBI:15377"/>
        <dbReference type="ChEBI" id="CHEBI:15378"/>
        <dbReference type="ChEBI" id="CHEBI:16526"/>
        <dbReference type="ChEBI" id="CHEBI:17544"/>
        <dbReference type="EC" id="4.2.1.1"/>
    </reaction>
</comment>
<dbReference type="GO" id="GO:0008270">
    <property type="term" value="F:zinc ion binding"/>
    <property type="evidence" value="ECO:0007669"/>
    <property type="project" value="UniProtKB-UniRule"/>
</dbReference>
<keyword evidence="7 9" id="KW-0456">Lyase</keyword>
<dbReference type="Gene3D" id="3.10.200.10">
    <property type="entry name" value="Alpha carbonic anhydrase"/>
    <property type="match status" value="1"/>
</dbReference>
<evidence type="ECO:0000313" key="13">
    <source>
        <dbReference type="Proteomes" id="UP000559256"/>
    </source>
</evidence>
<evidence type="ECO:0000256" key="2">
    <source>
        <dbReference type="ARBA" id="ARBA00002904"/>
    </source>
</evidence>
<dbReference type="EC" id="4.2.1.1" evidence="4 9"/>
<feature type="compositionally biased region" description="Basic residues" evidence="10">
    <location>
        <begin position="332"/>
        <end position="345"/>
    </location>
</feature>
<evidence type="ECO:0000256" key="3">
    <source>
        <dbReference type="ARBA" id="ARBA00010718"/>
    </source>
</evidence>
<dbReference type="InterPro" id="IPR041891">
    <property type="entry name" value="Alpha_CA_prokaryot-like"/>
</dbReference>
<dbReference type="InterPro" id="IPR023561">
    <property type="entry name" value="Carbonic_anhydrase_a-class"/>
</dbReference>
<dbReference type="Proteomes" id="UP000559256">
    <property type="component" value="Unassembled WGS sequence"/>
</dbReference>
<dbReference type="InterPro" id="IPR036398">
    <property type="entry name" value="CA_dom_sf"/>
</dbReference>
<dbReference type="Pfam" id="PF00194">
    <property type="entry name" value="Carb_anhydrase"/>
    <property type="match status" value="1"/>
</dbReference>
<comment type="cofactor">
    <cofactor evidence="1 9">
        <name>Zn(2+)</name>
        <dbReference type="ChEBI" id="CHEBI:29105"/>
    </cofactor>
</comment>
<organism evidence="12 13">
    <name type="scientific">Tetrapyrgos nigripes</name>
    <dbReference type="NCBI Taxonomy" id="182062"/>
    <lineage>
        <taxon>Eukaryota</taxon>
        <taxon>Fungi</taxon>
        <taxon>Dikarya</taxon>
        <taxon>Basidiomycota</taxon>
        <taxon>Agaricomycotina</taxon>
        <taxon>Agaricomycetes</taxon>
        <taxon>Agaricomycetidae</taxon>
        <taxon>Agaricales</taxon>
        <taxon>Marasmiineae</taxon>
        <taxon>Marasmiaceae</taxon>
        <taxon>Tetrapyrgos</taxon>
    </lineage>
</organism>
<gene>
    <name evidence="12" type="ORF">D9758_017178</name>
</gene>
<evidence type="ECO:0000256" key="8">
    <source>
        <dbReference type="ARBA" id="ARBA00048348"/>
    </source>
</evidence>
<feature type="region of interest" description="Disordered" evidence="10">
    <location>
        <begin position="295"/>
        <end position="346"/>
    </location>
</feature>
<dbReference type="SUPFAM" id="SSF51069">
    <property type="entry name" value="Carbonic anhydrase"/>
    <property type="match status" value="1"/>
</dbReference>
<comment type="caution">
    <text evidence="12">The sequence shown here is derived from an EMBL/GenBank/DDBJ whole genome shotgun (WGS) entry which is preliminary data.</text>
</comment>
<evidence type="ECO:0000256" key="9">
    <source>
        <dbReference type="RuleBase" id="RU367011"/>
    </source>
</evidence>
<feature type="domain" description="Alpha-carbonic anhydrase" evidence="11">
    <location>
        <begin position="472"/>
        <end position="707"/>
    </location>
</feature>
<feature type="compositionally biased region" description="Basic and acidic residues" evidence="10">
    <location>
        <begin position="232"/>
        <end position="246"/>
    </location>
</feature>
<feature type="compositionally biased region" description="Low complexity" evidence="10">
    <location>
        <begin position="296"/>
        <end position="311"/>
    </location>
</feature>
<evidence type="ECO:0000256" key="5">
    <source>
        <dbReference type="ARBA" id="ARBA00022723"/>
    </source>
</evidence>
<dbReference type="PROSITE" id="PS51144">
    <property type="entry name" value="ALPHA_CA_2"/>
    <property type="match status" value="1"/>
</dbReference>
<comment type="function">
    <text evidence="2 9">Reversible hydration of carbon dioxide.</text>
</comment>
<dbReference type="SMART" id="SM01057">
    <property type="entry name" value="Carb_anhydrase"/>
    <property type="match status" value="1"/>
</dbReference>
<feature type="region of interest" description="Disordered" evidence="10">
    <location>
        <begin position="217"/>
        <end position="265"/>
    </location>
</feature>
<name>A0A8H5C2H4_9AGAR</name>
<dbReference type="PROSITE" id="PS00162">
    <property type="entry name" value="ALPHA_CA_1"/>
    <property type="match status" value="1"/>
</dbReference>
<comment type="similarity">
    <text evidence="3 9">Belongs to the alpha-carbonic anhydrase family.</text>
</comment>
<dbReference type="EMBL" id="JAACJM010000286">
    <property type="protein sequence ID" value="KAF5333786.1"/>
    <property type="molecule type" value="Genomic_DNA"/>
</dbReference>
<sequence length="713" mass="79923">MTKANFNMDTNKDDCVGIHPDNIAENYSVDGTPIHCKAHQTGAGHDLDEEDNSNAELWYGIQDDNNDSECRNSLPAMVAEDGDHTIYEAGVFIDALHELRALNHVPASYGILQDEWEDGQYLVVETIFTGQNRTKMFNIPLPDRIWQPQVELWAQGLVLMDKLLAQSLVYSPFLPSFPIMLQNLKKKKSKFGATLPTGLKKKTHSYTLHKLSGHHCHGLPKLVPTSMSNDSDQDKNDPEDQTHDNIDSFDSSNNEDEDSDNMGFVAGPVMHTLRECNGKPHQDLVNNLVQSMPMFSSSAGPSSSAVSAAQAETKQGLKGKQPAVKAAGQHRIQNHSRRSKGKQKAPSHNVFGIKTLIFVPDGVVKANATHSNKHNIISPHLMITSNKWRKTPGGVTLQTLHDRGLTFSNDSPDGFVFCKDMSKAEFINALQAYLPAHCMEDSLSDGGELVVTPWRTNFDGNTIFVHSRNCCNCFSNSMLVIGPINWAGLKPEYCECALRCNQSPINFNQSISFATEIPHINIPLTSWAKIQNIGSTVQVFIDGMTTFSGKTYHLIQYHFHTPSEHRIENEYYPLEMHMVHEADDGEHIVIGVLFQLSNFGHTTNFVHQTIVNINDIREPRTQSITGYLDFSILAKAFQITPIYQYTGSLTMPPCTEGVTFLTLVHPMALDVISYNKLKYVMKFNVRTILVKKTCYKFPHERYLNFNSRIGIWV</sequence>
<evidence type="ECO:0000256" key="4">
    <source>
        <dbReference type="ARBA" id="ARBA00012925"/>
    </source>
</evidence>
<dbReference type="GO" id="GO:0004089">
    <property type="term" value="F:carbonate dehydratase activity"/>
    <property type="evidence" value="ECO:0007669"/>
    <property type="project" value="UniProtKB-UniRule"/>
</dbReference>
<evidence type="ECO:0000256" key="10">
    <source>
        <dbReference type="SAM" id="MobiDB-lite"/>
    </source>
</evidence>
<dbReference type="AlphaFoldDB" id="A0A8H5C2H4"/>
<dbReference type="PANTHER" id="PTHR18952">
    <property type="entry name" value="CARBONIC ANHYDRASE"/>
    <property type="match status" value="1"/>
</dbReference>
<evidence type="ECO:0000256" key="7">
    <source>
        <dbReference type="ARBA" id="ARBA00023239"/>
    </source>
</evidence>
<dbReference type="InterPro" id="IPR018338">
    <property type="entry name" value="Carbonic_anhydrase_a-class_CS"/>
</dbReference>
<dbReference type="CDD" id="cd03124">
    <property type="entry name" value="alpha_CA_prokaryotic_like"/>
    <property type="match status" value="1"/>
</dbReference>
<evidence type="ECO:0000256" key="6">
    <source>
        <dbReference type="ARBA" id="ARBA00022833"/>
    </source>
</evidence>
<keyword evidence="13" id="KW-1185">Reference proteome</keyword>
<dbReference type="OrthoDB" id="429145at2759"/>
<protein>
    <recommendedName>
        <fullName evidence="4 9">Carbonic anhydrase</fullName>
        <ecNumber evidence="4 9">4.2.1.1</ecNumber>
    </recommendedName>
</protein>
<evidence type="ECO:0000313" key="12">
    <source>
        <dbReference type="EMBL" id="KAF5333786.1"/>
    </source>
</evidence>
<keyword evidence="5 9" id="KW-0479">Metal-binding</keyword>